<protein>
    <recommendedName>
        <fullName evidence="4">Major facilitator superfamily (MFS) profile domain-containing protein</fullName>
    </recommendedName>
</protein>
<gene>
    <name evidence="2" type="ORF">AAW00_10305</name>
</gene>
<evidence type="ECO:0000256" key="1">
    <source>
        <dbReference type="SAM" id="Phobius"/>
    </source>
</evidence>
<keyword evidence="1" id="KW-0812">Transmembrane</keyword>
<keyword evidence="1" id="KW-0472">Membrane</keyword>
<organism evidence="2 3">
    <name type="scientific">Aurantiacibacter luteus</name>
    <dbReference type="NCBI Taxonomy" id="1581420"/>
    <lineage>
        <taxon>Bacteria</taxon>
        <taxon>Pseudomonadati</taxon>
        <taxon>Pseudomonadota</taxon>
        <taxon>Alphaproteobacteria</taxon>
        <taxon>Sphingomonadales</taxon>
        <taxon>Erythrobacteraceae</taxon>
        <taxon>Aurantiacibacter</taxon>
    </lineage>
</organism>
<dbReference type="STRING" id="1581420.AAW00_10305"/>
<dbReference type="Proteomes" id="UP000053464">
    <property type="component" value="Unassembled WGS sequence"/>
</dbReference>
<keyword evidence="1" id="KW-1133">Transmembrane helix</keyword>
<dbReference type="EMBL" id="LBHB01000002">
    <property type="protein sequence ID" value="KLE34584.1"/>
    <property type="molecule type" value="Genomic_DNA"/>
</dbReference>
<evidence type="ECO:0008006" key="4">
    <source>
        <dbReference type="Google" id="ProtNLM"/>
    </source>
</evidence>
<name>A0A0G9MVF2_9SPHN</name>
<reference evidence="2 3" key="1">
    <citation type="submission" date="2015-04" db="EMBL/GenBank/DDBJ databases">
        <title>The draft genome sequence of Erythrobacter luteus KA37.</title>
        <authorList>
            <person name="Zhuang L."/>
            <person name="Liu Y."/>
            <person name="Shao Z."/>
        </authorList>
    </citation>
    <scope>NUCLEOTIDE SEQUENCE [LARGE SCALE GENOMIC DNA]</scope>
    <source>
        <strain evidence="2 3">KA37</strain>
    </source>
</reference>
<accession>A0A0G9MVF2</accession>
<dbReference type="PATRIC" id="fig|1581420.6.peg.2112"/>
<feature type="transmembrane region" description="Helical" evidence="1">
    <location>
        <begin position="45"/>
        <end position="63"/>
    </location>
</feature>
<dbReference type="AlphaFoldDB" id="A0A0G9MVF2"/>
<keyword evidence="3" id="KW-1185">Reference proteome</keyword>
<proteinExistence type="predicted"/>
<sequence length="79" mass="8812">MWGIIFSNFLVIMPLRGQGMNTYAERMISDRIGGDLAGAFFRVNWFAPVIVGLMAIVLICYGRDEDPMLEKARAGGEEI</sequence>
<comment type="caution">
    <text evidence="2">The sequence shown here is derived from an EMBL/GenBank/DDBJ whole genome shotgun (WGS) entry which is preliminary data.</text>
</comment>
<evidence type="ECO:0000313" key="3">
    <source>
        <dbReference type="Proteomes" id="UP000053464"/>
    </source>
</evidence>
<evidence type="ECO:0000313" key="2">
    <source>
        <dbReference type="EMBL" id="KLE34584.1"/>
    </source>
</evidence>